<dbReference type="PANTHER" id="PTHR33781:SF4">
    <property type="entry name" value="PROTEIN PHYTOCHROME KINASE SUBSTRATE 1"/>
    <property type="match status" value="1"/>
</dbReference>
<evidence type="ECO:0000313" key="2">
    <source>
        <dbReference type="Proteomes" id="UP001420932"/>
    </source>
</evidence>
<organism evidence="1 2">
    <name type="scientific">Stephania yunnanensis</name>
    <dbReference type="NCBI Taxonomy" id="152371"/>
    <lineage>
        <taxon>Eukaryota</taxon>
        <taxon>Viridiplantae</taxon>
        <taxon>Streptophyta</taxon>
        <taxon>Embryophyta</taxon>
        <taxon>Tracheophyta</taxon>
        <taxon>Spermatophyta</taxon>
        <taxon>Magnoliopsida</taxon>
        <taxon>Ranunculales</taxon>
        <taxon>Menispermaceae</taxon>
        <taxon>Menispermoideae</taxon>
        <taxon>Cissampelideae</taxon>
        <taxon>Stephania</taxon>
    </lineage>
</organism>
<dbReference type="Proteomes" id="UP001420932">
    <property type="component" value="Unassembled WGS sequence"/>
</dbReference>
<name>A0AAP0IFC4_9MAGN</name>
<proteinExistence type="predicted"/>
<dbReference type="EMBL" id="JBBNAF010000009">
    <property type="protein sequence ID" value="KAK9114252.1"/>
    <property type="molecule type" value="Genomic_DNA"/>
</dbReference>
<sequence>MAALTCNATISQNLAHENKTVHLRDASFSAYLSNSEEGLMLKLGESIRKRSATIIANPQEPLYQVSLGRKKTEDGEISVFGAEKYFNGAIDKGESRISVKARPRQYVKEHDDDSTAIERHAMQPRTKLGTPSTTCSSEVSWNSQNALLPALQSVPSPNGRIKVSRSFFTTFGCKYCYCSDDKAVEIEEHAEDVKGSVIHTNRKNIDDHHREVHHAIDATGLEQITDVTTPSKKFGDVDVNLLKENCFTFSTSKTEVGNVSFKRQFVEEARRTLEVFGSPIEDNEDEEDAEENKIASSLEKKLSMLTWDATPRAENTPVMTTNKGMNNNADNGDIESDSSSDLFEIKSFASNPMNSAFLRRQPSDGMSGCMTPSSLYEPSEASIEWSVATVSAANLSVVTDYNVDPKLMSFACTPKSILPTGRKTNNKSTIATKGMVMKDVPRRIPGMLSGCRNQKAVKVVGEAQRFPVKAKAEVRLQRSESFMEMEKVADPNVKDFELAHAQHAFGAPGALAYLHSGPGSDSMFIR</sequence>
<dbReference type="InterPro" id="IPR039615">
    <property type="entry name" value="PKS"/>
</dbReference>
<comment type="caution">
    <text evidence="1">The sequence shown here is derived from an EMBL/GenBank/DDBJ whole genome shotgun (WGS) entry which is preliminary data.</text>
</comment>
<keyword evidence="2" id="KW-1185">Reference proteome</keyword>
<evidence type="ECO:0000313" key="1">
    <source>
        <dbReference type="EMBL" id="KAK9114252.1"/>
    </source>
</evidence>
<accession>A0AAP0IFC4</accession>
<protein>
    <submittedName>
        <fullName evidence="1">Uncharacterized protein</fullName>
    </submittedName>
</protein>
<dbReference type="GO" id="GO:0009638">
    <property type="term" value="P:phototropism"/>
    <property type="evidence" value="ECO:0007669"/>
    <property type="project" value="InterPro"/>
</dbReference>
<gene>
    <name evidence="1" type="ORF">Syun_021049</name>
</gene>
<reference evidence="1 2" key="1">
    <citation type="submission" date="2024-01" db="EMBL/GenBank/DDBJ databases">
        <title>Genome assemblies of Stephania.</title>
        <authorList>
            <person name="Yang L."/>
        </authorList>
    </citation>
    <scope>NUCLEOTIDE SEQUENCE [LARGE SCALE GENOMIC DNA]</scope>
    <source>
        <strain evidence="1">YNDBR</strain>
        <tissue evidence="1">Leaf</tissue>
    </source>
</reference>
<dbReference type="PANTHER" id="PTHR33781">
    <property type="entry name" value="PROTEIN PHYTOCHROME KINASE SUBSTRATE 1-RELATED"/>
    <property type="match status" value="1"/>
</dbReference>
<dbReference type="AlphaFoldDB" id="A0AAP0IFC4"/>